<dbReference type="OrthoDB" id="8421645at2"/>
<dbReference type="AlphaFoldDB" id="C3MIC7"/>
<gene>
    <name evidence="1" type="ordered locus">NGR_c06820</name>
</gene>
<dbReference type="HOGENOM" id="CLU_721355_0_0_5"/>
<dbReference type="STRING" id="394.NGR_c06820"/>
<name>C3MIC7_SINFN</name>
<accession>C3MIC7</accession>
<dbReference type="EMBL" id="CP001389">
    <property type="protein sequence ID" value="ACP24475.1"/>
    <property type="molecule type" value="Genomic_DNA"/>
</dbReference>
<dbReference type="PATRIC" id="fig|394.7.peg.3496"/>
<dbReference type="KEGG" id="rhi:NGR_c06820"/>
<protein>
    <submittedName>
        <fullName evidence="1">Uncharacterized protein</fullName>
    </submittedName>
</protein>
<proteinExistence type="predicted"/>
<evidence type="ECO:0000313" key="1">
    <source>
        <dbReference type="EMBL" id="ACP24475.1"/>
    </source>
</evidence>
<evidence type="ECO:0000313" key="2">
    <source>
        <dbReference type="Proteomes" id="UP000001054"/>
    </source>
</evidence>
<reference evidence="1 2" key="1">
    <citation type="journal article" date="2009" name="Appl. Environ. Microbiol.">
        <title>Rhizobium sp. strain NGR234 possesses a remarkable number of secretion systems.</title>
        <authorList>
            <person name="Schmeisser C."/>
            <person name="Liesegang H."/>
            <person name="Krysciak D."/>
            <person name="Bakkou N."/>
            <person name="Le Quere A."/>
            <person name="Wollherr A."/>
            <person name="Heinemeyer I."/>
            <person name="Morgenstern B."/>
            <person name="Pommerening-Roeser A."/>
            <person name="Flores M."/>
            <person name="Palacios R."/>
            <person name="Brenner S."/>
            <person name="Gottschalk G."/>
            <person name="Schmitz R.A."/>
            <person name="Broughton W.J."/>
            <person name="Perret X."/>
            <person name="Strittmatter A.W."/>
            <person name="Streit W.R."/>
        </authorList>
    </citation>
    <scope>NUCLEOTIDE SEQUENCE [LARGE SCALE GENOMIC DNA]</scope>
    <source>
        <strain evidence="2">NBRC 101917 / NGR234</strain>
    </source>
</reference>
<organism evidence="1 2">
    <name type="scientific">Sinorhizobium fredii (strain NBRC 101917 / NGR234)</name>
    <dbReference type="NCBI Taxonomy" id="394"/>
    <lineage>
        <taxon>Bacteria</taxon>
        <taxon>Pseudomonadati</taxon>
        <taxon>Pseudomonadota</taxon>
        <taxon>Alphaproteobacteria</taxon>
        <taxon>Hyphomicrobiales</taxon>
        <taxon>Rhizobiaceae</taxon>
        <taxon>Sinorhizobium/Ensifer group</taxon>
        <taxon>Sinorhizobium</taxon>
    </lineage>
</organism>
<keyword evidence="2" id="KW-1185">Reference proteome</keyword>
<dbReference type="Proteomes" id="UP000001054">
    <property type="component" value="Chromosome"/>
</dbReference>
<sequence>MGKTVQADMPDMSPDMKIWRRNLSDLVTHCLVSELRIRVVAMQRSPFRRRDKWVGAMSGRRGDVAGDNDVFSGMEALKKPLPDFHEDSSASLQDPDAIKKILEEVCHGRMHPSAAEAWAIEYDLEPLQILPREIDIFGPHHVTWSVEMVAAWIVWKDPKIVSRQSAASYSGSRLWVKNDPFARRHPFGPPPPNPKGYTLQSLGRTSIFDHFIAYDGQKYSFNPHSGWQNTLFSHLVIRDIRAVGREDGGKLDDVPIDAWGRGEFVQHCDGTALVVGEKIYTDIEFAASDIRAAIVPANESRIGLRPWKRPVPAFKSQVREDLFALLVARSPKGYSPLPPNERRNLKEKLLEQHPNMKWGDDEDTFRRFLDRVVEDVCERDPRR</sequence>